<accession>A0A0A9BRJ4</accession>
<dbReference type="AlphaFoldDB" id="A0A0A9BRJ4"/>
<organism evidence="1">
    <name type="scientific">Arundo donax</name>
    <name type="common">Giant reed</name>
    <name type="synonym">Donax arundinaceus</name>
    <dbReference type="NCBI Taxonomy" id="35708"/>
    <lineage>
        <taxon>Eukaryota</taxon>
        <taxon>Viridiplantae</taxon>
        <taxon>Streptophyta</taxon>
        <taxon>Embryophyta</taxon>
        <taxon>Tracheophyta</taxon>
        <taxon>Spermatophyta</taxon>
        <taxon>Magnoliopsida</taxon>
        <taxon>Liliopsida</taxon>
        <taxon>Poales</taxon>
        <taxon>Poaceae</taxon>
        <taxon>PACMAD clade</taxon>
        <taxon>Arundinoideae</taxon>
        <taxon>Arundineae</taxon>
        <taxon>Arundo</taxon>
    </lineage>
</organism>
<evidence type="ECO:0000313" key="1">
    <source>
        <dbReference type="EMBL" id="JAD66036.1"/>
    </source>
</evidence>
<reference evidence="1" key="2">
    <citation type="journal article" date="2015" name="Data Brief">
        <title>Shoot transcriptome of the giant reed, Arundo donax.</title>
        <authorList>
            <person name="Barrero R.A."/>
            <person name="Guerrero F.D."/>
            <person name="Moolhuijzen P."/>
            <person name="Goolsby J.A."/>
            <person name="Tidwell J."/>
            <person name="Bellgard S.E."/>
            <person name="Bellgard M.I."/>
        </authorList>
    </citation>
    <scope>NUCLEOTIDE SEQUENCE</scope>
    <source>
        <tissue evidence="1">Shoot tissue taken approximately 20 cm above the soil surface</tissue>
    </source>
</reference>
<name>A0A0A9BRJ4_ARUDO</name>
<proteinExistence type="predicted"/>
<dbReference type="EMBL" id="GBRH01231859">
    <property type="protein sequence ID" value="JAD66036.1"/>
    <property type="molecule type" value="Transcribed_RNA"/>
</dbReference>
<reference evidence="1" key="1">
    <citation type="submission" date="2014-09" db="EMBL/GenBank/DDBJ databases">
        <authorList>
            <person name="Magalhaes I.L.F."/>
            <person name="Oliveira U."/>
            <person name="Santos F.R."/>
            <person name="Vidigal T.H.D.A."/>
            <person name="Brescovit A.D."/>
            <person name="Santos A.J."/>
        </authorList>
    </citation>
    <scope>NUCLEOTIDE SEQUENCE</scope>
    <source>
        <tissue evidence="1">Shoot tissue taken approximately 20 cm above the soil surface</tissue>
    </source>
</reference>
<protein>
    <submittedName>
        <fullName evidence="1">Uncharacterized protein</fullName>
    </submittedName>
</protein>
<sequence>MLIGLVVRIRASPPRAMLCFLVTISSLGPPSVRAPSQDPVLRLSIVQWLMV</sequence>